<feature type="domain" description="Plastid lipid-associated protein/fibrillin conserved" evidence="3">
    <location>
        <begin position="40"/>
        <end position="216"/>
    </location>
</feature>
<gene>
    <name evidence="4" type="primary">HRBP1</name>
    <name evidence="4" type="ORF">F1559_003104</name>
</gene>
<dbReference type="InterPro" id="IPR006843">
    <property type="entry name" value="PAP/fibrillin_dom"/>
</dbReference>
<evidence type="ECO:0000256" key="2">
    <source>
        <dbReference type="ARBA" id="ARBA00022640"/>
    </source>
</evidence>
<evidence type="ECO:0000313" key="5">
    <source>
        <dbReference type="Proteomes" id="UP000530660"/>
    </source>
</evidence>
<protein>
    <submittedName>
        <fullName evidence="4">Harpin binding protein 1</fullName>
    </submittedName>
</protein>
<dbReference type="EMBL" id="VWRR01000003">
    <property type="protein sequence ID" value="KAF6004489.1"/>
    <property type="molecule type" value="Genomic_DNA"/>
</dbReference>
<dbReference type="Pfam" id="PF04755">
    <property type="entry name" value="PAP_fibrillin"/>
    <property type="match status" value="1"/>
</dbReference>
<evidence type="ECO:0000259" key="3">
    <source>
        <dbReference type="Pfam" id="PF04755"/>
    </source>
</evidence>
<dbReference type="PANTHER" id="PTHR31906">
    <property type="entry name" value="PLASTID-LIPID-ASSOCIATED PROTEIN 4, CHLOROPLASTIC-RELATED"/>
    <property type="match status" value="1"/>
</dbReference>
<comment type="caution">
    <text evidence="4">The sequence shown here is derived from an EMBL/GenBank/DDBJ whole genome shotgun (WGS) entry which is preliminary data.</text>
</comment>
<name>A0A7J7IP61_9RHOD</name>
<dbReference type="AlphaFoldDB" id="A0A7J7IP61"/>
<dbReference type="OrthoDB" id="203682at2759"/>
<dbReference type="Proteomes" id="UP000530660">
    <property type="component" value="Unassembled WGS sequence"/>
</dbReference>
<accession>A0A7J7IP61</accession>
<dbReference type="GO" id="GO:0009536">
    <property type="term" value="C:plastid"/>
    <property type="evidence" value="ECO:0007669"/>
    <property type="project" value="UniProtKB-SubCell"/>
</dbReference>
<proteinExistence type="predicted"/>
<organism evidence="4 5">
    <name type="scientific">Cyanidiococcus yangmingshanensis</name>
    <dbReference type="NCBI Taxonomy" id="2690220"/>
    <lineage>
        <taxon>Eukaryota</taxon>
        <taxon>Rhodophyta</taxon>
        <taxon>Bangiophyceae</taxon>
        <taxon>Cyanidiales</taxon>
        <taxon>Cyanidiaceae</taxon>
        <taxon>Cyanidiococcus</taxon>
    </lineage>
</organism>
<evidence type="ECO:0000313" key="4">
    <source>
        <dbReference type="EMBL" id="KAF6004489.1"/>
    </source>
</evidence>
<sequence>MAFTSVYFRAGRNRSHARRRRLQLCASSVGERPAATPTLLLSLLAGNRLGASYTPSRQDAIQNIARMLESMALESDRSVRVPRDLRRLEGVWRLCYTSGRLPAGCVNSYQVIRGAARQLANIVDVALPLAPPRTVFRLSIEHGFDIVGEHRIRLRQTAVRTGITGENAPVDVHWWSFPQMPIPGLIAEPVGYLDTIYVDENGLRISRGDGGELRVFVKI</sequence>
<keyword evidence="2" id="KW-0934">Plastid</keyword>
<reference evidence="4 5" key="1">
    <citation type="journal article" date="2020" name="J. Phycol.">
        <title>Comparative genome analysis reveals Cyanidiococcus gen. nov., a new extremophilic red algal genus sister to Cyanidioschyzon (Cyanidioschyzonaceae, Rhodophyta).</title>
        <authorList>
            <person name="Liu S.-L."/>
            <person name="Chiang Y.-R."/>
            <person name="Yoon H.S."/>
            <person name="Fu H.-Y."/>
        </authorList>
    </citation>
    <scope>NUCLEOTIDE SEQUENCE [LARGE SCALE GENOMIC DNA]</scope>
    <source>
        <strain evidence="4 5">THAL066</strain>
    </source>
</reference>
<evidence type="ECO:0000256" key="1">
    <source>
        <dbReference type="ARBA" id="ARBA00004474"/>
    </source>
</evidence>
<dbReference type="InterPro" id="IPR039633">
    <property type="entry name" value="PAP"/>
</dbReference>
<keyword evidence="5" id="KW-1185">Reference proteome</keyword>
<comment type="subcellular location">
    <subcellularLocation>
        <location evidence="1">Plastid</location>
    </subcellularLocation>
</comment>